<dbReference type="GO" id="GO:0004674">
    <property type="term" value="F:protein serine/threonine kinase activity"/>
    <property type="evidence" value="ECO:0007669"/>
    <property type="project" value="UniProtKB-EC"/>
</dbReference>
<dbReference type="OrthoDB" id="1934880at2759"/>
<dbReference type="InterPro" id="IPR001480">
    <property type="entry name" value="Bulb-type_lectin_dom"/>
</dbReference>
<keyword evidence="14" id="KW-1185">Reference proteome</keyword>
<evidence type="ECO:0000256" key="8">
    <source>
        <dbReference type="SAM" id="Phobius"/>
    </source>
</evidence>
<evidence type="ECO:0000256" key="6">
    <source>
        <dbReference type="ARBA" id="ARBA00048679"/>
    </source>
</evidence>
<dbReference type="PROSITE" id="PS50948">
    <property type="entry name" value="PAN"/>
    <property type="match status" value="1"/>
</dbReference>
<dbReference type="SMART" id="SM00473">
    <property type="entry name" value="PAN_AP"/>
    <property type="match status" value="1"/>
</dbReference>
<dbReference type="InterPro" id="IPR003609">
    <property type="entry name" value="Pan_app"/>
</dbReference>
<keyword evidence="7" id="KW-0245">EGF-like domain</keyword>
<evidence type="ECO:0000313" key="14">
    <source>
        <dbReference type="Proteomes" id="UP000295252"/>
    </source>
</evidence>
<name>A0A068VAU6_COFCA</name>
<dbReference type="GO" id="GO:0048544">
    <property type="term" value="P:recognition of pollen"/>
    <property type="evidence" value="ECO:0007669"/>
    <property type="project" value="InterPro"/>
</dbReference>
<comment type="catalytic activity">
    <reaction evidence="6">
        <text>L-seryl-[protein] + ATP = O-phospho-L-seryl-[protein] + ADP + H(+)</text>
        <dbReference type="Rhea" id="RHEA:17989"/>
        <dbReference type="Rhea" id="RHEA-COMP:9863"/>
        <dbReference type="Rhea" id="RHEA-COMP:11604"/>
        <dbReference type="ChEBI" id="CHEBI:15378"/>
        <dbReference type="ChEBI" id="CHEBI:29999"/>
        <dbReference type="ChEBI" id="CHEBI:30616"/>
        <dbReference type="ChEBI" id="CHEBI:83421"/>
        <dbReference type="ChEBI" id="CHEBI:456216"/>
        <dbReference type="EC" id="2.7.11.1"/>
    </reaction>
</comment>
<evidence type="ECO:0000256" key="3">
    <source>
        <dbReference type="ARBA" id="ARBA00023157"/>
    </source>
</evidence>
<dbReference type="PROSITE" id="PS50927">
    <property type="entry name" value="BULB_LECTIN"/>
    <property type="match status" value="1"/>
</dbReference>
<keyword evidence="3" id="KW-1015">Disulfide bond</keyword>
<dbReference type="OMA" id="ILEVVIW"/>
<feature type="transmembrane region" description="Helical" evidence="8">
    <location>
        <begin position="382"/>
        <end position="401"/>
    </location>
</feature>
<keyword evidence="2 9" id="KW-0732">Signal</keyword>
<reference evidence="14" key="1">
    <citation type="journal article" date="2014" name="Science">
        <title>The coffee genome provides insight into the convergent evolution of caffeine biosynthesis.</title>
        <authorList>
            <person name="Denoeud F."/>
            <person name="Carretero-Paulet L."/>
            <person name="Dereeper A."/>
            <person name="Droc G."/>
            <person name="Guyot R."/>
            <person name="Pietrella M."/>
            <person name="Zheng C."/>
            <person name="Alberti A."/>
            <person name="Anthony F."/>
            <person name="Aprea G."/>
            <person name="Aury J.M."/>
            <person name="Bento P."/>
            <person name="Bernard M."/>
            <person name="Bocs S."/>
            <person name="Campa C."/>
            <person name="Cenci A."/>
            <person name="Combes M.C."/>
            <person name="Crouzillat D."/>
            <person name="Da Silva C."/>
            <person name="Daddiego L."/>
            <person name="De Bellis F."/>
            <person name="Dussert S."/>
            <person name="Garsmeur O."/>
            <person name="Gayraud T."/>
            <person name="Guignon V."/>
            <person name="Jahn K."/>
            <person name="Jamilloux V."/>
            <person name="Joet T."/>
            <person name="Labadie K."/>
            <person name="Lan T."/>
            <person name="Leclercq J."/>
            <person name="Lepelley M."/>
            <person name="Leroy T."/>
            <person name="Li L.T."/>
            <person name="Librado P."/>
            <person name="Lopez L."/>
            <person name="Munoz A."/>
            <person name="Noel B."/>
            <person name="Pallavicini A."/>
            <person name="Perrotta G."/>
            <person name="Poncet V."/>
            <person name="Pot D."/>
            <person name="Priyono X."/>
            <person name="Rigoreau M."/>
            <person name="Rouard M."/>
            <person name="Rozas J."/>
            <person name="Tranchant-Dubreuil C."/>
            <person name="VanBuren R."/>
            <person name="Zhang Q."/>
            <person name="Andrade A.C."/>
            <person name="Argout X."/>
            <person name="Bertrand B."/>
            <person name="de Kochko A."/>
            <person name="Graziosi G."/>
            <person name="Henry R.J."/>
            <person name="Jayarama X."/>
            <person name="Ming R."/>
            <person name="Nagai C."/>
            <person name="Rounsley S."/>
            <person name="Sankoff D."/>
            <person name="Giuliano G."/>
            <person name="Albert V.A."/>
            <person name="Wincker P."/>
            <person name="Lashermes P."/>
        </authorList>
    </citation>
    <scope>NUCLEOTIDE SEQUENCE [LARGE SCALE GENOMIC DNA]</scope>
    <source>
        <strain evidence="14">cv. DH200-94</strain>
    </source>
</reference>
<dbReference type="SMART" id="SM00108">
    <property type="entry name" value="B_lectin"/>
    <property type="match status" value="1"/>
</dbReference>
<sequence length="422" mass="46960">MPPPSMRESFVLLLACCFGVCIALDTITITQPIQDSEAIVSSGQKFKLGFFSPEKSSDRYAGIMYNLPGTAAVIWVANRERPLDDATGTVAILEDGNLAVLNGAKDILWSTNISSSSANYSAQLLDTGNLVLTEESNGKVLRILQTEQLRPRCDRDPRWRTMSTTGSIQLTSWRSLSDPSVGTFSAGLSPNQLPQLFIWNNGRPYWRSGHLQATFSSGEKGDWTVIWSSQENQCDVYGKCGPYGSCNHRGYPICTCLPGFKPRDQEEWNQGNYWTGGCIRKELLQCQRNESASREDNQYGFAKLTYMKIPDFAEPIAINTEEECREHCLDNCSCTAYAFYIGIGCMQWSGILIDSGQLPFDGTNLYIWVAYSEHNTKRGFKVVIASTLTVAAVLLALSVCLRWKWIAKHKGNSTVLKCCLSF</sequence>
<dbReference type="STRING" id="49390.A0A068VAU6"/>
<evidence type="ECO:0000256" key="2">
    <source>
        <dbReference type="ARBA" id="ARBA00022729"/>
    </source>
</evidence>
<gene>
    <name evidence="13" type="ORF">GSCOC_T00013216001</name>
</gene>
<accession>A0A068VAU6</accession>
<feature type="signal peptide" evidence="9">
    <location>
        <begin position="1"/>
        <end position="23"/>
    </location>
</feature>
<feature type="domain" description="Apple" evidence="12">
    <location>
        <begin position="286"/>
        <end position="370"/>
    </location>
</feature>
<evidence type="ECO:0000256" key="9">
    <source>
        <dbReference type="SAM" id="SignalP"/>
    </source>
</evidence>
<dbReference type="CDD" id="cd01098">
    <property type="entry name" value="PAN_AP_plant"/>
    <property type="match status" value="1"/>
</dbReference>
<feature type="domain" description="EGF-like" evidence="10">
    <location>
        <begin position="230"/>
        <end position="266"/>
    </location>
</feature>
<dbReference type="Proteomes" id="UP000295252">
    <property type="component" value="Chromosome I"/>
</dbReference>
<dbReference type="InParanoid" id="A0A068VAU6"/>
<evidence type="ECO:0000313" key="13">
    <source>
        <dbReference type="EMBL" id="CDP17674.1"/>
    </source>
</evidence>
<dbReference type="EMBL" id="HG739256">
    <property type="protein sequence ID" value="CDP17674.1"/>
    <property type="molecule type" value="Genomic_DNA"/>
</dbReference>
<evidence type="ECO:0000259" key="10">
    <source>
        <dbReference type="PROSITE" id="PS50026"/>
    </source>
</evidence>
<keyword evidence="4" id="KW-0325">Glycoprotein</keyword>
<dbReference type="Gramene" id="CDP17674">
    <property type="protein sequence ID" value="CDP17674"/>
    <property type="gene ID" value="GSCOC_T00013216001"/>
</dbReference>
<feature type="domain" description="Bulb-type lectin" evidence="11">
    <location>
        <begin position="24"/>
        <end position="145"/>
    </location>
</feature>
<evidence type="ECO:0000256" key="1">
    <source>
        <dbReference type="ARBA" id="ARBA00012513"/>
    </source>
</evidence>
<dbReference type="SUPFAM" id="SSF51110">
    <property type="entry name" value="alpha-D-mannose-specific plant lectins"/>
    <property type="match status" value="1"/>
</dbReference>
<feature type="chain" id="PRO_5001658740" description="non-specific serine/threonine protein kinase" evidence="9">
    <location>
        <begin position="24"/>
        <end position="422"/>
    </location>
</feature>
<dbReference type="PROSITE" id="PS50026">
    <property type="entry name" value="EGF_3"/>
    <property type="match status" value="1"/>
</dbReference>
<evidence type="ECO:0000259" key="12">
    <source>
        <dbReference type="PROSITE" id="PS50948"/>
    </source>
</evidence>
<keyword evidence="8" id="KW-0812">Transmembrane</keyword>
<dbReference type="EC" id="2.7.11.1" evidence="1"/>
<comment type="caution">
    <text evidence="7">Lacks conserved residue(s) required for the propagation of feature annotation.</text>
</comment>
<dbReference type="FunFam" id="2.90.10.10:FF:000005">
    <property type="entry name" value="G-type lectin S-receptor-like serine/threonine-protein kinase"/>
    <property type="match status" value="1"/>
</dbReference>
<proteinExistence type="predicted"/>
<dbReference type="CDD" id="cd00028">
    <property type="entry name" value="B_lectin"/>
    <property type="match status" value="1"/>
</dbReference>
<evidence type="ECO:0000256" key="4">
    <source>
        <dbReference type="ARBA" id="ARBA00023180"/>
    </source>
</evidence>
<dbReference type="PhylomeDB" id="A0A068VAU6"/>
<dbReference type="InterPro" id="IPR036426">
    <property type="entry name" value="Bulb-type_lectin_dom_sf"/>
</dbReference>
<evidence type="ECO:0000256" key="7">
    <source>
        <dbReference type="PROSITE-ProRule" id="PRU00076"/>
    </source>
</evidence>
<keyword evidence="8" id="KW-1133">Transmembrane helix</keyword>
<dbReference type="Pfam" id="PF01453">
    <property type="entry name" value="B_lectin"/>
    <property type="match status" value="1"/>
</dbReference>
<comment type="catalytic activity">
    <reaction evidence="5">
        <text>L-threonyl-[protein] + ATP = O-phospho-L-threonyl-[protein] + ADP + H(+)</text>
        <dbReference type="Rhea" id="RHEA:46608"/>
        <dbReference type="Rhea" id="RHEA-COMP:11060"/>
        <dbReference type="Rhea" id="RHEA-COMP:11605"/>
        <dbReference type="ChEBI" id="CHEBI:15378"/>
        <dbReference type="ChEBI" id="CHEBI:30013"/>
        <dbReference type="ChEBI" id="CHEBI:30616"/>
        <dbReference type="ChEBI" id="CHEBI:61977"/>
        <dbReference type="ChEBI" id="CHEBI:456216"/>
        <dbReference type="EC" id="2.7.11.1"/>
    </reaction>
</comment>
<dbReference type="Pfam" id="PF08276">
    <property type="entry name" value="PAN_2"/>
    <property type="match status" value="1"/>
</dbReference>
<evidence type="ECO:0000256" key="5">
    <source>
        <dbReference type="ARBA" id="ARBA00047899"/>
    </source>
</evidence>
<dbReference type="Pfam" id="PF00954">
    <property type="entry name" value="S_locus_glycop"/>
    <property type="match status" value="1"/>
</dbReference>
<dbReference type="AlphaFoldDB" id="A0A068VAU6"/>
<organism evidence="13 14">
    <name type="scientific">Coffea canephora</name>
    <name type="common">Robusta coffee</name>
    <dbReference type="NCBI Taxonomy" id="49390"/>
    <lineage>
        <taxon>Eukaryota</taxon>
        <taxon>Viridiplantae</taxon>
        <taxon>Streptophyta</taxon>
        <taxon>Embryophyta</taxon>
        <taxon>Tracheophyta</taxon>
        <taxon>Spermatophyta</taxon>
        <taxon>Magnoliopsida</taxon>
        <taxon>eudicotyledons</taxon>
        <taxon>Gunneridae</taxon>
        <taxon>Pentapetalae</taxon>
        <taxon>asterids</taxon>
        <taxon>lamiids</taxon>
        <taxon>Gentianales</taxon>
        <taxon>Rubiaceae</taxon>
        <taxon>Ixoroideae</taxon>
        <taxon>Gardenieae complex</taxon>
        <taxon>Bertiereae - Coffeeae clade</taxon>
        <taxon>Coffeeae</taxon>
        <taxon>Coffea</taxon>
    </lineage>
</organism>
<keyword evidence="8" id="KW-0472">Membrane</keyword>
<dbReference type="PANTHER" id="PTHR32444">
    <property type="entry name" value="BULB-TYPE LECTIN DOMAIN-CONTAINING PROTEIN"/>
    <property type="match status" value="1"/>
</dbReference>
<dbReference type="PANTHER" id="PTHR32444:SF198">
    <property type="entry name" value="BULB-TYPE LECTIN DOMAIN-CONTAINING PROTEIN"/>
    <property type="match status" value="1"/>
</dbReference>
<dbReference type="Gene3D" id="2.90.10.10">
    <property type="entry name" value="Bulb-type lectin domain"/>
    <property type="match status" value="1"/>
</dbReference>
<dbReference type="InterPro" id="IPR000742">
    <property type="entry name" value="EGF"/>
</dbReference>
<evidence type="ECO:0000259" key="11">
    <source>
        <dbReference type="PROSITE" id="PS50927"/>
    </source>
</evidence>
<protein>
    <recommendedName>
        <fullName evidence="1">non-specific serine/threonine protein kinase</fullName>
        <ecNumber evidence="1">2.7.11.1</ecNumber>
    </recommendedName>
</protein>
<dbReference type="InterPro" id="IPR000858">
    <property type="entry name" value="S_locus_glycoprot_dom"/>
</dbReference>